<name>A0A7J9AT24_9ROSI</name>
<evidence type="ECO:0000313" key="1">
    <source>
        <dbReference type="EMBL" id="MBA0726564.1"/>
    </source>
</evidence>
<gene>
    <name evidence="1" type="ORF">Golax_002386</name>
</gene>
<dbReference type="Proteomes" id="UP000593574">
    <property type="component" value="Unassembled WGS sequence"/>
</dbReference>
<evidence type="ECO:0000313" key="2">
    <source>
        <dbReference type="Proteomes" id="UP000593574"/>
    </source>
</evidence>
<protein>
    <submittedName>
        <fullName evidence="1">Uncharacterized protein</fullName>
    </submittedName>
</protein>
<reference evidence="1 2" key="1">
    <citation type="journal article" date="2019" name="Genome Biol. Evol.">
        <title>Insights into the evolution of the New World diploid cottons (Gossypium, subgenus Houzingenia) based on genome sequencing.</title>
        <authorList>
            <person name="Grover C.E."/>
            <person name="Arick M.A. 2nd"/>
            <person name="Thrash A."/>
            <person name="Conover J.L."/>
            <person name="Sanders W.S."/>
            <person name="Peterson D.G."/>
            <person name="Frelichowski J.E."/>
            <person name="Scheffler J.A."/>
            <person name="Scheffler B.E."/>
            <person name="Wendel J.F."/>
        </authorList>
    </citation>
    <scope>NUCLEOTIDE SEQUENCE [LARGE SCALE GENOMIC DNA]</scope>
    <source>
        <strain evidence="1">4</strain>
        <tissue evidence="1">Leaf</tissue>
    </source>
</reference>
<dbReference type="EMBL" id="JABEZV010000012">
    <property type="protein sequence ID" value="MBA0726564.1"/>
    <property type="molecule type" value="Genomic_DNA"/>
</dbReference>
<comment type="caution">
    <text evidence="1">The sequence shown here is derived from an EMBL/GenBank/DDBJ whole genome shotgun (WGS) entry which is preliminary data.</text>
</comment>
<organism evidence="1 2">
    <name type="scientific">Gossypium laxum</name>
    <dbReference type="NCBI Taxonomy" id="34288"/>
    <lineage>
        <taxon>Eukaryota</taxon>
        <taxon>Viridiplantae</taxon>
        <taxon>Streptophyta</taxon>
        <taxon>Embryophyta</taxon>
        <taxon>Tracheophyta</taxon>
        <taxon>Spermatophyta</taxon>
        <taxon>Magnoliopsida</taxon>
        <taxon>eudicotyledons</taxon>
        <taxon>Gunneridae</taxon>
        <taxon>Pentapetalae</taxon>
        <taxon>rosids</taxon>
        <taxon>malvids</taxon>
        <taxon>Malvales</taxon>
        <taxon>Malvaceae</taxon>
        <taxon>Malvoideae</taxon>
        <taxon>Gossypium</taxon>
    </lineage>
</organism>
<proteinExistence type="predicted"/>
<accession>A0A7J9AT24</accession>
<sequence length="160" mass="17587">MGSAVIPGKEDLCTTFLGKVSNEFDGHSNALYILKFGTHKVATTPSRLQKKRMNEFGISHVGLIGEPWPELHKTTLAARRYSAIFEWMSYVEPDIIECVPSEFLAKSEYVERKGIADSVCDGGNAQIGSSDVVVQVEAINSATTIRHESTAQARLAKEEQ</sequence>
<keyword evidence="2" id="KW-1185">Reference proteome</keyword>
<dbReference type="AlphaFoldDB" id="A0A7J9AT24"/>